<dbReference type="EC" id="2.4.1.-" evidence="11"/>
<reference evidence="13" key="1">
    <citation type="submission" date="2017-11" db="EMBL/GenBank/DDBJ databases">
        <title>The sensing device of the deep-sea amphipod.</title>
        <authorList>
            <person name="Kobayashi H."/>
            <person name="Nagahama T."/>
            <person name="Arai W."/>
            <person name="Sasagawa Y."/>
            <person name="Umeda M."/>
            <person name="Hayashi T."/>
            <person name="Nikaido I."/>
            <person name="Watanabe H."/>
            <person name="Oguri K."/>
            <person name="Kitazato H."/>
            <person name="Fujioka K."/>
            <person name="Kido Y."/>
            <person name="Takami H."/>
        </authorList>
    </citation>
    <scope>NUCLEOTIDE SEQUENCE</scope>
    <source>
        <tissue evidence="13">Whole body</tissue>
    </source>
</reference>
<dbReference type="SUPFAM" id="SSF50370">
    <property type="entry name" value="Ricin B-like lectins"/>
    <property type="match status" value="1"/>
</dbReference>
<dbReference type="GO" id="GO:0008593">
    <property type="term" value="P:regulation of Notch signaling pathway"/>
    <property type="evidence" value="ECO:0007669"/>
    <property type="project" value="TreeGrafter"/>
</dbReference>
<dbReference type="GO" id="GO:0006493">
    <property type="term" value="P:protein O-linked glycosylation"/>
    <property type="evidence" value="ECO:0007669"/>
    <property type="project" value="TreeGrafter"/>
</dbReference>
<evidence type="ECO:0000256" key="11">
    <source>
        <dbReference type="RuleBase" id="RU361242"/>
    </source>
</evidence>
<evidence type="ECO:0000256" key="8">
    <source>
        <dbReference type="ARBA" id="ARBA00023180"/>
    </source>
</evidence>
<name>A0A6A7G4J6_9CRUS</name>
<dbReference type="GO" id="GO:0004653">
    <property type="term" value="F:polypeptide N-acetylgalactosaminyltransferase activity"/>
    <property type="evidence" value="ECO:0007669"/>
    <property type="project" value="TreeGrafter"/>
</dbReference>
<dbReference type="PROSITE" id="PS51257">
    <property type="entry name" value="PROKAR_LIPOPROTEIN"/>
    <property type="match status" value="1"/>
</dbReference>
<evidence type="ECO:0000313" key="13">
    <source>
        <dbReference type="EMBL" id="LAC25826.1"/>
    </source>
</evidence>
<keyword evidence="7 11" id="KW-1015">Disulfide bond</keyword>
<dbReference type="Gene3D" id="3.90.550.10">
    <property type="entry name" value="Spore Coat Polysaccharide Biosynthesis Protein SpsA, Chain A"/>
    <property type="match status" value="1"/>
</dbReference>
<comment type="pathway">
    <text evidence="11">Protein modification; protein glycosylation.</text>
</comment>
<dbReference type="Gene3D" id="2.80.10.50">
    <property type="match status" value="1"/>
</dbReference>
<dbReference type="GO" id="GO:0030246">
    <property type="term" value="F:carbohydrate binding"/>
    <property type="evidence" value="ECO:0007669"/>
    <property type="project" value="UniProtKB-KW"/>
</dbReference>
<dbReference type="InterPro" id="IPR001173">
    <property type="entry name" value="Glyco_trans_2-like"/>
</dbReference>
<accession>A0A6A7G4J6</accession>
<dbReference type="UniPathway" id="UPA00378"/>
<evidence type="ECO:0000256" key="1">
    <source>
        <dbReference type="ARBA" id="ARBA00001936"/>
    </source>
</evidence>
<dbReference type="AlphaFoldDB" id="A0A6A7G4J6"/>
<organism evidence="13">
    <name type="scientific">Hirondellea gigas</name>
    <dbReference type="NCBI Taxonomy" id="1518452"/>
    <lineage>
        <taxon>Eukaryota</taxon>
        <taxon>Metazoa</taxon>
        <taxon>Ecdysozoa</taxon>
        <taxon>Arthropoda</taxon>
        <taxon>Crustacea</taxon>
        <taxon>Multicrustacea</taxon>
        <taxon>Malacostraca</taxon>
        <taxon>Eumalacostraca</taxon>
        <taxon>Peracarida</taxon>
        <taxon>Amphipoda</taxon>
        <taxon>Amphilochidea</taxon>
        <taxon>Lysianassida</taxon>
        <taxon>Lysianassidira</taxon>
        <taxon>Lysianassoidea</taxon>
        <taxon>Lysianassidae</taxon>
        <taxon>Hirondellea</taxon>
    </lineage>
</organism>
<dbReference type="InterPro" id="IPR029044">
    <property type="entry name" value="Nucleotide-diphossugar_trans"/>
</dbReference>
<dbReference type="Pfam" id="PF00535">
    <property type="entry name" value="Glycos_transf_2"/>
    <property type="match status" value="1"/>
</dbReference>
<proteinExistence type="evidence at transcript level"/>
<keyword evidence="3 11" id="KW-0812">Transmembrane</keyword>
<dbReference type="PANTHER" id="PTHR11675">
    <property type="entry name" value="N-ACETYLGALACTOSAMINYLTRANSFERASE"/>
    <property type="match status" value="1"/>
</dbReference>
<keyword evidence="11" id="KW-0333">Golgi apparatus</keyword>
<dbReference type="CDD" id="cd02510">
    <property type="entry name" value="pp-GalNAc-T"/>
    <property type="match status" value="1"/>
</dbReference>
<dbReference type="EMBL" id="IACT01006701">
    <property type="protein sequence ID" value="LAC25826.1"/>
    <property type="molecule type" value="mRNA"/>
</dbReference>
<comment type="similarity">
    <text evidence="2 11">Belongs to the glycosyltransferase 2 family. GalNAc-T subfamily.</text>
</comment>
<comment type="cofactor">
    <cofactor evidence="1 11">
        <name>Mn(2+)</name>
        <dbReference type="ChEBI" id="CHEBI:29035"/>
    </cofactor>
</comment>
<dbReference type="InterPro" id="IPR035992">
    <property type="entry name" value="Ricin_B-like_lectins"/>
</dbReference>
<keyword evidence="6 11" id="KW-0472">Membrane</keyword>
<evidence type="ECO:0000256" key="7">
    <source>
        <dbReference type="ARBA" id="ARBA00023157"/>
    </source>
</evidence>
<evidence type="ECO:0000256" key="6">
    <source>
        <dbReference type="ARBA" id="ARBA00023136"/>
    </source>
</evidence>
<keyword evidence="4" id="KW-0735">Signal-anchor</keyword>
<comment type="subcellular location">
    <subcellularLocation>
        <location evidence="10">Endomembrane system</location>
        <topology evidence="10">Single-pass type II membrane protein</topology>
    </subcellularLocation>
    <subcellularLocation>
        <location evidence="11">Golgi apparatus membrane</location>
        <topology evidence="11">Single-pass type II membrane protein</topology>
    </subcellularLocation>
</comment>
<dbReference type="SUPFAM" id="SSF53448">
    <property type="entry name" value="Nucleotide-diphospho-sugar transferases"/>
    <property type="match status" value="1"/>
</dbReference>
<evidence type="ECO:0000256" key="9">
    <source>
        <dbReference type="ARBA" id="ARBA00023211"/>
    </source>
</evidence>
<feature type="transmembrane region" description="Helical" evidence="11">
    <location>
        <begin position="9"/>
        <end position="27"/>
    </location>
</feature>
<evidence type="ECO:0000256" key="4">
    <source>
        <dbReference type="ARBA" id="ARBA00022968"/>
    </source>
</evidence>
<dbReference type="InterPro" id="IPR045885">
    <property type="entry name" value="GalNAc-T"/>
</dbReference>
<evidence type="ECO:0000256" key="3">
    <source>
        <dbReference type="ARBA" id="ARBA00022692"/>
    </source>
</evidence>
<dbReference type="GO" id="GO:0005112">
    <property type="term" value="F:Notch binding"/>
    <property type="evidence" value="ECO:0007669"/>
    <property type="project" value="TreeGrafter"/>
</dbReference>
<keyword evidence="11" id="KW-0430">Lectin</keyword>
<evidence type="ECO:0000256" key="5">
    <source>
        <dbReference type="ARBA" id="ARBA00022989"/>
    </source>
</evidence>
<keyword evidence="11 13" id="KW-0808">Transferase</keyword>
<evidence type="ECO:0000256" key="10">
    <source>
        <dbReference type="ARBA" id="ARBA00060399"/>
    </source>
</evidence>
<evidence type="ECO:0000256" key="2">
    <source>
        <dbReference type="ARBA" id="ARBA00005680"/>
    </source>
</evidence>
<feature type="domain" description="Glycosyltransferase 2-like" evidence="12">
    <location>
        <begin position="254"/>
        <end position="436"/>
    </location>
</feature>
<dbReference type="PANTHER" id="PTHR11675:SF63">
    <property type="entry name" value="POLYPEPTIDE N-ACETYLGALACTOSAMINYLTRANSFERASE"/>
    <property type="match status" value="1"/>
</dbReference>
<keyword evidence="8" id="KW-0325">Glycoprotein</keyword>
<protein>
    <recommendedName>
        <fullName evidence="11">Polypeptide N-acetylgalactosaminyltransferase</fullName>
        <ecNumber evidence="11">2.4.1.-</ecNumber>
    </recommendedName>
    <alternativeName>
        <fullName evidence="11">Protein-UDP acetylgalactosaminyltransferase</fullName>
    </alternativeName>
</protein>
<keyword evidence="11" id="KW-0328">Glycosyltransferase</keyword>
<dbReference type="FunFam" id="3.90.550.10:FF:000053">
    <property type="entry name" value="Polypeptide N-acetylgalactosaminyltransferase"/>
    <property type="match status" value="1"/>
</dbReference>
<keyword evidence="9 11" id="KW-0464">Manganese</keyword>
<keyword evidence="5 11" id="KW-1133">Transmembrane helix</keyword>
<dbReference type="PROSITE" id="PS50231">
    <property type="entry name" value="RICIN_B_LECTIN"/>
    <property type="match status" value="1"/>
</dbReference>
<sequence length="732" mass="81854">MGAVRTKSFLLGGAVASCTWLVILYLYHSSIQQDVKLHQPQLSSSNNGALRLHNNKINERQLSSSYANPVIDPIIGPALDTELNVNGQIIKSKKKFKKQNLEKALYHKREKERYMKKKQALLNSINEINSGISAVKYDKHRGNSKPGKVANEGYSNEYSSGNAKSALSALRQRLVMQKQLFSATVDANAADDGVMADIGVVRTIKDQQMKELGYKMHAFNTLISSRLPANRSIPDTRHKRCKNVHYPSKLLSASVVVCFYREDISTLKRTLVSVINKSPPHLLAELLLVDDTNDDAYHREVSSLVSTLNSTTIRLITTGTRDGLIRARVLGARSAVGQVIVFLDSHVEVNTDWLRPLLSVVSENKTQVAMPIIDLISPDTFTYKSSPLVRGGFNWGLHFKWDSIPVEHFADKSNFAKPIKSPTMAGGLFAISKSFFIELGEYDTGMEIWGGENLELSFRLWQCGGSLWLVPCSRVGHVFRQRRPYGDDGPGGDTMMHNSLRLAHVWMDQYKDNFLRLHPTAYNIDYGDISERQQLRQRLNCKSFEWYLQNIYPSLYNTTQEGIQDGAPASHNWGHRQRNYTDKIQVRMSGTGSSVSSSDGLCVESEEAPTRRGSLLVLAPCAPLSRQVFHRSSLGEWVLDRSLCLQAHHYSPSIAKCHLMRGNQDWTLQQQVMNNSSMSSNKSLASDSKSVLVYNRATGLCLAAQEQRSGAYVSMAMCAASSSITWDMIPVQ</sequence>
<evidence type="ECO:0000259" key="12">
    <source>
        <dbReference type="Pfam" id="PF00535"/>
    </source>
</evidence>
<dbReference type="GO" id="GO:0000139">
    <property type="term" value="C:Golgi membrane"/>
    <property type="evidence" value="ECO:0007669"/>
    <property type="project" value="UniProtKB-SubCell"/>
</dbReference>